<comment type="similarity">
    <text evidence="3">Belongs to the sirtuin family. Class III subfamily.</text>
</comment>
<evidence type="ECO:0000259" key="5">
    <source>
        <dbReference type="PROSITE" id="PS50305"/>
    </source>
</evidence>
<keyword evidence="7" id="KW-1185">Reference proteome</keyword>
<dbReference type="GO" id="GO:0070403">
    <property type="term" value="F:NAD+ binding"/>
    <property type="evidence" value="ECO:0007669"/>
    <property type="project" value="UniProtKB-UniRule"/>
</dbReference>
<feature type="active site" description="Proton acceptor" evidence="3">
    <location>
        <position position="110"/>
    </location>
</feature>
<feature type="binding site" evidence="3">
    <location>
        <begin position="176"/>
        <end position="178"/>
    </location>
    <ligand>
        <name>NAD(+)</name>
        <dbReference type="ChEBI" id="CHEBI:57540"/>
    </ligand>
</feature>
<dbReference type="InterPro" id="IPR003000">
    <property type="entry name" value="Sirtuin"/>
</dbReference>
<comment type="catalytic activity">
    <reaction evidence="3">
        <text>N(6)-succinyl-L-lysyl-[protein] + NAD(+) + H2O = 2''-O-succinyl-ADP-D-ribose + nicotinamide + L-lysyl-[protein]</text>
        <dbReference type="Rhea" id="RHEA:47668"/>
        <dbReference type="Rhea" id="RHEA-COMP:9752"/>
        <dbReference type="Rhea" id="RHEA-COMP:11877"/>
        <dbReference type="ChEBI" id="CHEBI:15377"/>
        <dbReference type="ChEBI" id="CHEBI:17154"/>
        <dbReference type="ChEBI" id="CHEBI:29969"/>
        <dbReference type="ChEBI" id="CHEBI:57540"/>
        <dbReference type="ChEBI" id="CHEBI:87830"/>
        <dbReference type="ChEBI" id="CHEBI:87832"/>
    </reaction>
</comment>
<dbReference type="AlphaFoldDB" id="A0A839IS01"/>
<name>A0A839IS01_9GAMM</name>
<feature type="binding site" evidence="3">
    <location>
        <begin position="15"/>
        <end position="34"/>
    </location>
    <ligand>
        <name>NAD(+)</name>
        <dbReference type="ChEBI" id="CHEBI:57540"/>
    </ligand>
</feature>
<feature type="binding site" evidence="3">
    <location>
        <position position="59"/>
    </location>
    <ligand>
        <name>substrate</name>
    </ligand>
</feature>
<dbReference type="InterPro" id="IPR027546">
    <property type="entry name" value="Sirtuin_class_III"/>
</dbReference>
<keyword evidence="3" id="KW-0963">Cytoplasm</keyword>
<evidence type="ECO:0000256" key="1">
    <source>
        <dbReference type="ARBA" id="ARBA00022679"/>
    </source>
</evidence>
<dbReference type="EMBL" id="JACJFM010000013">
    <property type="protein sequence ID" value="MBB1487217.1"/>
    <property type="molecule type" value="Genomic_DNA"/>
</dbReference>
<reference evidence="6 7" key="1">
    <citation type="submission" date="2020-08" db="EMBL/GenBank/DDBJ databases">
        <title>Oceanospirillum sp. nov. isolated from marine sediment.</title>
        <authorList>
            <person name="Ji X."/>
        </authorList>
    </citation>
    <scope>NUCLEOTIDE SEQUENCE [LARGE SCALE GENOMIC DNA]</scope>
    <source>
        <strain evidence="6 7">D5</strain>
    </source>
</reference>
<comment type="caution">
    <text evidence="3 4">Lacks conserved residue(s) required for the propagation of feature annotation.</text>
</comment>
<dbReference type="InterPro" id="IPR026591">
    <property type="entry name" value="Sirtuin_cat_small_dom_sf"/>
</dbReference>
<dbReference type="PANTHER" id="PTHR11085">
    <property type="entry name" value="NAD-DEPENDENT PROTEIN DEACYLASE SIRTUIN-5, MITOCHONDRIAL-RELATED"/>
    <property type="match status" value="1"/>
</dbReference>
<dbReference type="Pfam" id="PF02146">
    <property type="entry name" value="SIR2"/>
    <property type="match status" value="1"/>
</dbReference>
<feature type="binding site" evidence="3">
    <location>
        <position position="217"/>
    </location>
    <ligand>
        <name>NAD(+)</name>
        <dbReference type="ChEBI" id="CHEBI:57540"/>
    </ligand>
</feature>
<dbReference type="InterPro" id="IPR050134">
    <property type="entry name" value="NAD-dep_sirtuin_deacylases"/>
</dbReference>
<accession>A0A839IS01</accession>
<dbReference type="HAMAP" id="MF_01121">
    <property type="entry name" value="Sirtuin_ClassIII"/>
    <property type="match status" value="1"/>
</dbReference>
<comment type="caution">
    <text evidence="6">The sequence shown here is derived from an EMBL/GenBank/DDBJ whole genome shotgun (WGS) entry which is preliminary data.</text>
</comment>
<comment type="domain">
    <text evidence="3">2 residues (Tyr-59 and Arg-62) present in a large hydrophobic pocket are probably involved in substrate specificity. They are important for desuccinylation activity, but dispensable for deacetylation activity.</text>
</comment>
<keyword evidence="1" id="KW-0808">Transferase</keyword>
<dbReference type="Gene3D" id="3.40.50.1220">
    <property type="entry name" value="TPP-binding domain"/>
    <property type="match status" value="1"/>
</dbReference>
<proteinExistence type="inferred from homology"/>
<evidence type="ECO:0000256" key="3">
    <source>
        <dbReference type="HAMAP-Rule" id="MF_01121"/>
    </source>
</evidence>
<dbReference type="PANTHER" id="PTHR11085:SF4">
    <property type="entry name" value="NAD-DEPENDENT PROTEIN DEACYLASE"/>
    <property type="match status" value="1"/>
</dbReference>
<evidence type="ECO:0000313" key="6">
    <source>
        <dbReference type="EMBL" id="MBB1487217.1"/>
    </source>
</evidence>
<dbReference type="GO" id="GO:0036054">
    <property type="term" value="F:protein-malonyllysine demalonylase activity"/>
    <property type="evidence" value="ECO:0007669"/>
    <property type="project" value="InterPro"/>
</dbReference>
<comment type="catalytic activity">
    <reaction evidence="3">
        <text>N(6)-acetyl-L-lysyl-[protein] + NAD(+) + H2O = 2''-O-acetyl-ADP-D-ribose + nicotinamide + L-lysyl-[protein]</text>
        <dbReference type="Rhea" id="RHEA:43636"/>
        <dbReference type="Rhea" id="RHEA-COMP:9752"/>
        <dbReference type="Rhea" id="RHEA-COMP:10731"/>
        <dbReference type="ChEBI" id="CHEBI:15377"/>
        <dbReference type="ChEBI" id="CHEBI:17154"/>
        <dbReference type="ChEBI" id="CHEBI:29969"/>
        <dbReference type="ChEBI" id="CHEBI:57540"/>
        <dbReference type="ChEBI" id="CHEBI:61930"/>
        <dbReference type="ChEBI" id="CHEBI:83767"/>
        <dbReference type="EC" id="2.3.1.286"/>
    </reaction>
</comment>
<dbReference type="EC" id="2.3.1.286" evidence="3"/>
<dbReference type="GO" id="GO:0036055">
    <property type="term" value="F:protein-succinyllysine desuccinylase activity"/>
    <property type="evidence" value="ECO:0007669"/>
    <property type="project" value="UniProtKB-UniRule"/>
</dbReference>
<feature type="binding site" evidence="3">
    <location>
        <begin position="92"/>
        <end position="95"/>
    </location>
    <ligand>
        <name>NAD(+)</name>
        <dbReference type="ChEBI" id="CHEBI:57540"/>
    </ligand>
</feature>
<dbReference type="Proteomes" id="UP000565262">
    <property type="component" value="Unassembled WGS sequence"/>
</dbReference>
<dbReference type="PROSITE" id="PS50305">
    <property type="entry name" value="SIRTUIN"/>
    <property type="match status" value="1"/>
</dbReference>
<organism evidence="6 7">
    <name type="scientific">Oceanospirillum sediminis</name>
    <dbReference type="NCBI Taxonomy" id="2760088"/>
    <lineage>
        <taxon>Bacteria</taxon>
        <taxon>Pseudomonadati</taxon>
        <taxon>Pseudomonadota</taxon>
        <taxon>Gammaproteobacteria</taxon>
        <taxon>Oceanospirillales</taxon>
        <taxon>Oceanospirillaceae</taxon>
        <taxon>Oceanospirillum</taxon>
    </lineage>
</organism>
<comment type="subcellular location">
    <subcellularLocation>
        <location evidence="3">Cytoplasm</location>
    </subcellularLocation>
</comment>
<feature type="domain" description="Deacetylase sirtuin-type" evidence="5">
    <location>
        <begin position="1"/>
        <end position="231"/>
    </location>
</feature>
<dbReference type="GO" id="GO:0017136">
    <property type="term" value="F:histone deacetylase activity, NAD-dependent"/>
    <property type="evidence" value="ECO:0007669"/>
    <property type="project" value="TreeGrafter"/>
</dbReference>
<dbReference type="SUPFAM" id="SSF52467">
    <property type="entry name" value="DHS-like NAD/FAD-binding domain"/>
    <property type="match status" value="1"/>
</dbReference>
<dbReference type="InterPro" id="IPR029035">
    <property type="entry name" value="DHS-like_NAD/FAD-binding_dom"/>
</dbReference>
<dbReference type="InterPro" id="IPR026590">
    <property type="entry name" value="Ssirtuin_cat_dom"/>
</dbReference>
<dbReference type="Gene3D" id="3.30.1600.10">
    <property type="entry name" value="SIR2/SIRT2 'Small Domain"/>
    <property type="match status" value="1"/>
</dbReference>
<evidence type="ECO:0000313" key="7">
    <source>
        <dbReference type="Proteomes" id="UP000565262"/>
    </source>
</evidence>
<gene>
    <name evidence="3" type="primary">cobB</name>
    <name evidence="6" type="ORF">H4O21_11415</name>
</gene>
<feature type="binding site" evidence="3">
    <location>
        <position position="62"/>
    </location>
    <ligand>
        <name>substrate</name>
    </ligand>
</feature>
<protein>
    <recommendedName>
        <fullName evidence="3">NAD-dependent protein deacylase</fullName>
        <ecNumber evidence="3">2.3.1.286</ecNumber>
    </recommendedName>
    <alternativeName>
        <fullName evidence="3">Regulatory protein SIR2 homolog</fullName>
    </alternativeName>
</protein>
<sequence>MKTEMERQHIVVLSGAGVSAESGINTFRDSDGLWENHRVEDVATPGAWHKDPELVLRFYNERRQQIRGVEPNAAHKALASLEDHFKVTVITQNIDDLHERGGSSEVLHLHGEIFKARSTLDERLVYDLGRNDIYPGDLCDKGSQLRPHIVWFGEDVPCYPIAHEITQTADLIIVVGTSLQVQPASFLASAAPYHVARIVVDPKAEADVPAFYLREKAGAVMPSLVEYLCEKGISDLSGLEKL</sequence>
<keyword evidence="2 3" id="KW-0520">NAD</keyword>
<evidence type="ECO:0000256" key="2">
    <source>
        <dbReference type="ARBA" id="ARBA00023027"/>
    </source>
</evidence>
<evidence type="ECO:0000256" key="4">
    <source>
        <dbReference type="PROSITE-ProRule" id="PRU00236"/>
    </source>
</evidence>
<dbReference type="GO" id="GO:0005737">
    <property type="term" value="C:cytoplasm"/>
    <property type="evidence" value="ECO:0007669"/>
    <property type="project" value="UniProtKB-SubCell"/>
</dbReference>
<comment type="function">
    <text evidence="3">NAD-dependent lysine deacetylase and desuccinylase that specifically removes acetyl and succinyl groups on target proteins. Modulates the activities of several proteins which are inactive in their acylated form.</text>
</comment>